<comment type="cofactor">
    <cofactor evidence="1">
        <name>pantetheine 4'-phosphate</name>
        <dbReference type="ChEBI" id="CHEBI:47942"/>
    </cofactor>
</comment>
<dbReference type="InterPro" id="IPR020845">
    <property type="entry name" value="AMP-binding_CS"/>
</dbReference>
<organism evidence="10 11">
    <name type="scientific">Paenibacillus lutrae</name>
    <dbReference type="NCBI Taxonomy" id="2078573"/>
    <lineage>
        <taxon>Bacteria</taxon>
        <taxon>Bacillati</taxon>
        <taxon>Bacillota</taxon>
        <taxon>Bacilli</taxon>
        <taxon>Bacillales</taxon>
        <taxon>Paenibacillaceae</taxon>
        <taxon>Paenibacillus</taxon>
    </lineage>
</organism>
<keyword evidence="6" id="KW-0045">Antibiotic biosynthesis</keyword>
<dbReference type="FunFam" id="3.40.50.12780:FF:000012">
    <property type="entry name" value="Non-ribosomal peptide synthetase"/>
    <property type="match status" value="1"/>
</dbReference>
<dbReference type="GO" id="GO:0044550">
    <property type="term" value="P:secondary metabolite biosynthetic process"/>
    <property type="evidence" value="ECO:0007669"/>
    <property type="project" value="UniProtKB-ARBA"/>
</dbReference>
<dbReference type="GO" id="GO:0043041">
    <property type="term" value="P:amino acid activation for nonribosomal peptide biosynthetic process"/>
    <property type="evidence" value="ECO:0007669"/>
    <property type="project" value="UniProtKB-ARBA"/>
</dbReference>
<evidence type="ECO:0000256" key="8">
    <source>
        <dbReference type="SAM" id="Coils"/>
    </source>
</evidence>
<keyword evidence="11" id="KW-1185">Reference proteome</keyword>
<evidence type="ECO:0000256" key="2">
    <source>
        <dbReference type="ARBA" id="ARBA00006432"/>
    </source>
</evidence>
<keyword evidence="5" id="KW-0436">Ligase</keyword>
<dbReference type="SUPFAM" id="SSF52777">
    <property type="entry name" value="CoA-dependent acyltransferases"/>
    <property type="match status" value="4"/>
</dbReference>
<feature type="domain" description="Carrier" evidence="9">
    <location>
        <begin position="984"/>
        <end position="1058"/>
    </location>
</feature>
<feature type="coiled-coil region" evidence="8">
    <location>
        <begin position="490"/>
        <end position="517"/>
    </location>
</feature>
<evidence type="ECO:0000256" key="5">
    <source>
        <dbReference type="ARBA" id="ARBA00022598"/>
    </source>
</evidence>
<dbReference type="PROSITE" id="PS00455">
    <property type="entry name" value="AMP_BINDING"/>
    <property type="match status" value="1"/>
</dbReference>
<dbReference type="CDD" id="cd19543">
    <property type="entry name" value="DCL_NRPS"/>
    <property type="match status" value="1"/>
</dbReference>
<dbReference type="InterPro" id="IPR001242">
    <property type="entry name" value="Condensation_dom"/>
</dbReference>
<dbReference type="RefSeq" id="WP_157332501.1">
    <property type="nucleotide sequence ID" value="NZ_RHLK01000001.1"/>
</dbReference>
<dbReference type="InterPro" id="IPR010071">
    <property type="entry name" value="AA_adenyl_dom"/>
</dbReference>
<dbReference type="Gene3D" id="3.30.300.30">
    <property type="match status" value="1"/>
</dbReference>
<keyword evidence="8" id="KW-0175">Coiled coil</keyword>
<evidence type="ECO:0000259" key="9">
    <source>
        <dbReference type="PROSITE" id="PS50075"/>
    </source>
</evidence>
<dbReference type="FunFam" id="2.30.38.10:FF:000001">
    <property type="entry name" value="Non-ribosomal peptide synthetase PvdI"/>
    <property type="match status" value="1"/>
</dbReference>
<dbReference type="NCBIfam" id="TIGR01733">
    <property type="entry name" value="AA-adenyl-dom"/>
    <property type="match status" value="1"/>
</dbReference>
<protein>
    <submittedName>
        <fullName evidence="10">Amino acid adenylation domain-containing protein</fullName>
    </submittedName>
</protein>
<evidence type="ECO:0000313" key="10">
    <source>
        <dbReference type="EMBL" id="MVO98370.1"/>
    </source>
</evidence>
<sequence length="1543" mass="173646">MSKSLEIEKVAHLTPLQEGMLFHTVMEPDSQAYFEQVRMTIRGELNLDALQRSFQTLVQRHETLRSNIYQKSASRSRLIIFKERTTAVHYENLTGMSETEQAGAIRSYIEADRNNYYDLNKDMLVRLAVLQTQVNGYTLLLSFHHIIMDGWCLGILMDELFAAYEALKDGKPVQLPAPQPYTGYSKWLEKQDKEVAKAYWRSALEGYDQPAGLTMLQAANPDLLEGGYRHREKKTSFSEEMTLQLRTIAERNGATLSSLFLAAWGIVLGRYNQSEDVVFGTVVSGRPPELEGVERIIGLFINTIPVRITLEAKQSFSGLLREIQRTTVQSRAYDYCSLAEVQALSELKQQLLDHIIVFENYPLEDMIGRPDLEERLGFIIEDAQLTEEIPYPFNIEVEDAKRMSFILSYNENVYKDEAMTRLAGHLENVLVQIAYSPEIPLQDIRLLSAEEETELTNVWSGVCAEFPDLTFHGIFEAQAELRPDQAAVLYEETTLTYRQLNERADRLAQTLQNLGAKRESLIAVMIDRSADMVTAVLGIMKAGAAYVPIDPTYPKDRIAYMLRDSGAAIVLTQSSLTGLLTDSGFGGEVVDLPALLLKSEGSLSTEHSLYTPLYDPEALAYVIYTSGTTGNAKGVMIEHRQYVNTSLGYKHAQGFNDFPVKLLQVASMSFDVFACDLAKVFVNGGTLVVCPQNVRNDPAALAKLLQEQAITSFEVPPVLLTLLMNYVYEQGTDLSAMKLVTTGADSFGVEDYRTILARFGDKMRILNTYGVTEAAIESSFYDGNKERLPASGIVPIGKALPNHKLYIVDESLRPVPVGVAGELCIGGASVGRGYLNRPELTAEKFVPSPFSEGERLYRTGDLARWLPEGHIDFIGRIDYQVKIRGYRIEPGEIESVLLKQEGVKQALVTDRSDQTGQKYLCAYVAGTADKSDLKAALERELPGYMVPPHIMTLEQLPLTHNGKIDRRALPEPRDFVLTGIEYEAPQTELEKTLASIWEETIGVKPIGLRNNFFELGGDSIKALQIAIRLNAKGLKLEVKDLFRYPQIDLIVPYIKKVTRVIPQGAVQGPLELTPIQRDFFENHRTERHHFNQAVMLRSTDRWNEDWLQSAMEKLVTHHDALRVTFDESKEGPLAYNRGVGEGEHFTLQSYDFVHSEQAEEDVRRIAEEFQSRFDLRSGPLVRLALFRLAEADHLLIIIHHLVVDGVSWRILLEDLGTAYRQAAGGEPLQLPAKTDSYKVWAAQLSLYGQSTQAKQEISYWSAVERRPVYRLPRDYEVSTNLVQDLRKSEVNLSAEETENLLKHVHHAYKTEINDLLLTALGLAFREWCGHSEIPVLLEGHGREELMKDIDISRTVGWFTTMYPFVLEVSSPGDLGYQIKLVKDKLRRMPNKGIGYGILRYLSGKDPSVSLVTAPSPEISFNYLGQFDEEAGGDMPWRTSDLSDYIGAETSLQAEKTLTFDINGMIMNGKLRLVFEYNGREYEASTVERLTAGYKKHLVQLIQHCCGKDTAEQSPTDFTYGQLSIAQLDTLSSSLSEKLLKQLK</sequence>
<proteinExistence type="inferred from homology"/>
<dbReference type="EMBL" id="RHLK01000001">
    <property type="protein sequence ID" value="MVO98370.1"/>
    <property type="molecule type" value="Genomic_DNA"/>
</dbReference>
<evidence type="ECO:0000256" key="4">
    <source>
        <dbReference type="ARBA" id="ARBA00022553"/>
    </source>
</evidence>
<dbReference type="GO" id="GO:0017000">
    <property type="term" value="P:antibiotic biosynthetic process"/>
    <property type="evidence" value="ECO:0007669"/>
    <property type="project" value="UniProtKB-KW"/>
</dbReference>
<dbReference type="FunFam" id="3.40.50.980:FF:000001">
    <property type="entry name" value="Non-ribosomal peptide synthetase"/>
    <property type="match status" value="1"/>
</dbReference>
<dbReference type="FunFam" id="1.10.1200.10:FF:000005">
    <property type="entry name" value="Nonribosomal peptide synthetase 1"/>
    <property type="match status" value="1"/>
</dbReference>
<comment type="similarity">
    <text evidence="2">Belongs to the ATP-dependent AMP-binding enzyme family.</text>
</comment>
<dbReference type="OrthoDB" id="9765680at2"/>
<evidence type="ECO:0000256" key="3">
    <source>
        <dbReference type="ARBA" id="ARBA00022450"/>
    </source>
</evidence>
<dbReference type="Gene3D" id="3.40.50.980">
    <property type="match status" value="2"/>
</dbReference>
<dbReference type="Gene3D" id="2.30.38.10">
    <property type="entry name" value="Luciferase, Domain 3"/>
    <property type="match status" value="1"/>
</dbReference>
<dbReference type="InterPro" id="IPR036736">
    <property type="entry name" value="ACP-like_sf"/>
</dbReference>
<dbReference type="InterPro" id="IPR000873">
    <property type="entry name" value="AMP-dep_synth/lig_dom"/>
</dbReference>
<keyword evidence="7" id="KW-0511">Multifunctional enzyme</keyword>
<dbReference type="InterPro" id="IPR009081">
    <property type="entry name" value="PP-bd_ACP"/>
</dbReference>
<dbReference type="FunFam" id="3.30.300.30:FF:000010">
    <property type="entry name" value="Enterobactin synthetase component F"/>
    <property type="match status" value="1"/>
</dbReference>
<dbReference type="PROSITE" id="PS50075">
    <property type="entry name" value="CARRIER"/>
    <property type="match status" value="1"/>
</dbReference>
<dbReference type="SUPFAM" id="SSF47336">
    <property type="entry name" value="ACP-like"/>
    <property type="match status" value="1"/>
</dbReference>
<dbReference type="CDD" id="cd19534">
    <property type="entry name" value="E_NRPS"/>
    <property type="match status" value="1"/>
</dbReference>
<keyword evidence="3" id="KW-0596">Phosphopantetheine</keyword>
<dbReference type="InterPro" id="IPR025110">
    <property type="entry name" value="AMP-bd_C"/>
</dbReference>
<dbReference type="InterPro" id="IPR010060">
    <property type="entry name" value="NRPS_synth"/>
</dbReference>
<evidence type="ECO:0000256" key="7">
    <source>
        <dbReference type="ARBA" id="ARBA00023268"/>
    </source>
</evidence>
<dbReference type="NCBIfam" id="TIGR01720">
    <property type="entry name" value="NRPS-para261"/>
    <property type="match status" value="1"/>
</dbReference>
<dbReference type="SUPFAM" id="SSF56801">
    <property type="entry name" value="Acetyl-CoA synthetase-like"/>
    <property type="match status" value="1"/>
</dbReference>
<dbReference type="Pfam" id="PF00501">
    <property type="entry name" value="AMP-binding"/>
    <property type="match status" value="1"/>
</dbReference>
<evidence type="ECO:0000256" key="1">
    <source>
        <dbReference type="ARBA" id="ARBA00001957"/>
    </source>
</evidence>
<dbReference type="PANTHER" id="PTHR45398:SF1">
    <property type="entry name" value="ENZYME, PUTATIVE (JCVI)-RELATED"/>
    <property type="match status" value="1"/>
</dbReference>
<dbReference type="InterPro" id="IPR045851">
    <property type="entry name" value="AMP-bd_C_sf"/>
</dbReference>
<dbReference type="Gene3D" id="3.30.559.30">
    <property type="entry name" value="Nonribosomal peptide synthetase, condensation domain"/>
    <property type="match status" value="2"/>
</dbReference>
<dbReference type="Proteomes" id="UP000490800">
    <property type="component" value="Unassembled WGS sequence"/>
</dbReference>
<dbReference type="PANTHER" id="PTHR45398">
    <property type="match status" value="1"/>
</dbReference>
<gene>
    <name evidence="10" type="ORF">EDM21_02260</name>
</gene>
<dbReference type="GO" id="GO:0008610">
    <property type="term" value="P:lipid biosynthetic process"/>
    <property type="evidence" value="ECO:0007669"/>
    <property type="project" value="UniProtKB-ARBA"/>
</dbReference>
<dbReference type="Pfam" id="PF00550">
    <property type="entry name" value="PP-binding"/>
    <property type="match status" value="1"/>
</dbReference>
<dbReference type="Pfam" id="PF13193">
    <property type="entry name" value="AMP-binding_C"/>
    <property type="match status" value="1"/>
</dbReference>
<dbReference type="InterPro" id="IPR023213">
    <property type="entry name" value="CAT-like_dom_sf"/>
</dbReference>
<keyword evidence="4" id="KW-0597">Phosphoprotein</keyword>
<evidence type="ECO:0000256" key="6">
    <source>
        <dbReference type="ARBA" id="ARBA00023194"/>
    </source>
</evidence>
<evidence type="ECO:0000313" key="11">
    <source>
        <dbReference type="Proteomes" id="UP000490800"/>
    </source>
</evidence>
<dbReference type="Gene3D" id="3.30.559.10">
    <property type="entry name" value="Chloramphenicol acetyltransferase-like domain"/>
    <property type="match status" value="2"/>
</dbReference>
<dbReference type="Pfam" id="PF00668">
    <property type="entry name" value="Condensation"/>
    <property type="match status" value="2"/>
</dbReference>
<reference evidence="10 11" key="1">
    <citation type="journal article" date="2019" name="Microorganisms">
        <title>Paenibacillus lutrae sp. nov., A Chitinolytic Species Isolated from A River Otter in Castril Natural Park, Granada, Spain.</title>
        <authorList>
            <person name="Rodriguez M."/>
            <person name="Reina J.C."/>
            <person name="Bejar V."/>
            <person name="Llamas I."/>
        </authorList>
    </citation>
    <scope>NUCLEOTIDE SEQUENCE [LARGE SCALE GENOMIC DNA]</scope>
    <source>
        <strain evidence="10 11">N10</strain>
    </source>
</reference>
<name>A0A7X3JXZ0_9BACL</name>
<dbReference type="GO" id="GO:0016874">
    <property type="term" value="F:ligase activity"/>
    <property type="evidence" value="ECO:0007669"/>
    <property type="project" value="UniProtKB-KW"/>
</dbReference>
<comment type="caution">
    <text evidence="10">The sequence shown here is derived from an EMBL/GenBank/DDBJ whole genome shotgun (WGS) entry which is preliminary data.</text>
</comment>
<dbReference type="Gene3D" id="1.10.1200.10">
    <property type="entry name" value="ACP-like"/>
    <property type="match status" value="1"/>
</dbReference>
<accession>A0A7X3JXZ0</accession>